<sequence length="109" mass="11785">MPTYEYLCQTCSHRFETWQKMTDEPLTVCPECGQHIRRVLFPAGVVFKGSGFYKTDYSNGKTLAPTNGDTKKAEGTSESKPSTESKSSESSPGTTNTSSTSSTTPAASK</sequence>
<dbReference type="PANTHER" id="PTHR34404">
    <property type="entry name" value="REGULATORY PROTEIN, FMDB FAMILY"/>
    <property type="match status" value="1"/>
</dbReference>
<dbReference type="Pfam" id="PF09723">
    <property type="entry name" value="Zn_ribbon_8"/>
    <property type="match status" value="1"/>
</dbReference>
<dbReference type="PANTHER" id="PTHR34404:SF2">
    <property type="entry name" value="CONSERVED SERINE RICH PROTEIN"/>
    <property type="match status" value="1"/>
</dbReference>
<dbReference type="SMART" id="SM00834">
    <property type="entry name" value="CxxC_CXXC_SSSS"/>
    <property type="match status" value="1"/>
</dbReference>
<feature type="compositionally biased region" description="Basic and acidic residues" evidence="1">
    <location>
        <begin position="69"/>
        <end position="87"/>
    </location>
</feature>
<feature type="compositionally biased region" description="Polar residues" evidence="1">
    <location>
        <begin position="56"/>
        <end position="68"/>
    </location>
</feature>
<dbReference type="AlphaFoldDB" id="A0A5J4KK16"/>
<gene>
    <name evidence="3" type="ORF">KDW_15240</name>
</gene>
<dbReference type="EMBL" id="BKZW01000001">
    <property type="protein sequence ID" value="GER87362.1"/>
    <property type="molecule type" value="Genomic_DNA"/>
</dbReference>
<evidence type="ECO:0000256" key="1">
    <source>
        <dbReference type="SAM" id="MobiDB-lite"/>
    </source>
</evidence>
<evidence type="ECO:0000313" key="4">
    <source>
        <dbReference type="Proteomes" id="UP000326912"/>
    </source>
</evidence>
<accession>A0A5J4KK16</accession>
<evidence type="ECO:0000259" key="2">
    <source>
        <dbReference type="SMART" id="SM00834"/>
    </source>
</evidence>
<proteinExistence type="predicted"/>
<feature type="region of interest" description="Disordered" evidence="1">
    <location>
        <begin position="51"/>
        <end position="109"/>
    </location>
</feature>
<dbReference type="RefSeq" id="WP_151755368.1">
    <property type="nucleotide sequence ID" value="NZ_BKZW01000001.1"/>
</dbReference>
<feature type="compositionally biased region" description="Low complexity" evidence="1">
    <location>
        <begin position="88"/>
        <end position="109"/>
    </location>
</feature>
<dbReference type="NCBIfam" id="TIGR02605">
    <property type="entry name" value="CxxC_CxxC_SSSS"/>
    <property type="match status" value="1"/>
</dbReference>
<protein>
    <recommendedName>
        <fullName evidence="2">Putative regulatory protein FmdB zinc ribbon domain-containing protein</fullName>
    </recommendedName>
</protein>
<reference evidence="3 4" key="1">
    <citation type="submission" date="2019-10" db="EMBL/GenBank/DDBJ databases">
        <title>Dictyobacter vulcani sp. nov., within the class Ktedonobacteria, isolated from soil of volcanic Mt. Zao.</title>
        <authorList>
            <person name="Zheng Y."/>
            <person name="Wang C.M."/>
            <person name="Sakai Y."/>
            <person name="Abe K."/>
            <person name="Yokota A."/>
            <person name="Yabe S."/>
        </authorList>
    </citation>
    <scope>NUCLEOTIDE SEQUENCE [LARGE SCALE GENOMIC DNA]</scope>
    <source>
        <strain evidence="3 4">W12</strain>
    </source>
</reference>
<keyword evidence="4" id="KW-1185">Reference proteome</keyword>
<dbReference type="Proteomes" id="UP000326912">
    <property type="component" value="Unassembled WGS sequence"/>
</dbReference>
<organism evidence="3 4">
    <name type="scientific">Dictyobacter vulcani</name>
    <dbReference type="NCBI Taxonomy" id="2607529"/>
    <lineage>
        <taxon>Bacteria</taxon>
        <taxon>Bacillati</taxon>
        <taxon>Chloroflexota</taxon>
        <taxon>Ktedonobacteria</taxon>
        <taxon>Ktedonobacterales</taxon>
        <taxon>Dictyobacteraceae</taxon>
        <taxon>Dictyobacter</taxon>
    </lineage>
</organism>
<feature type="domain" description="Putative regulatory protein FmdB zinc ribbon" evidence="2">
    <location>
        <begin position="1"/>
        <end position="41"/>
    </location>
</feature>
<name>A0A5J4KK16_9CHLR</name>
<dbReference type="InterPro" id="IPR013429">
    <property type="entry name" value="Regulatory_FmdB_Zinc_ribbon"/>
</dbReference>
<comment type="caution">
    <text evidence="3">The sequence shown here is derived from an EMBL/GenBank/DDBJ whole genome shotgun (WGS) entry which is preliminary data.</text>
</comment>
<evidence type="ECO:0000313" key="3">
    <source>
        <dbReference type="EMBL" id="GER87362.1"/>
    </source>
</evidence>